<keyword evidence="1" id="KW-1133">Transmembrane helix</keyword>
<gene>
    <name evidence="2" type="ORF">AGLY_007922</name>
</gene>
<reference evidence="2 3" key="1">
    <citation type="submission" date="2019-08" db="EMBL/GenBank/DDBJ databases">
        <title>The genome of the soybean aphid Biotype 1, its phylome, world population structure and adaptation to the North American continent.</title>
        <authorList>
            <person name="Giordano R."/>
            <person name="Donthu R.K."/>
            <person name="Hernandez A.G."/>
            <person name="Wright C.L."/>
            <person name="Zimin A.V."/>
        </authorList>
    </citation>
    <scope>NUCLEOTIDE SEQUENCE [LARGE SCALE GENOMIC DNA]</scope>
    <source>
        <tissue evidence="2">Whole aphids</tissue>
    </source>
</reference>
<accession>A0A6G0TM94</accession>
<protein>
    <submittedName>
        <fullName evidence="2">Uncharacterized protein</fullName>
    </submittedName>
</protein>
<dbReference type="EMBL" id="VYZN01000026">
    <property type="protein sequence ID" value="KAE9535189.1"/>
    <property type="molecule type" value="Genomic_DNA"/>
</dbReference>
<dbReference type="OrthoDB" id="10575053at2759"/>
<dbReference type="Proteomes" id="UP000475862">
    <property type="component" value="Unassembled WGS sequence"/>
</dbReference>
<feature type="transmembrane region" description="Helical" evidence="1">
    <location>
        <begin position="93"/>
        <end position="111"/>
    </location>
</feature>
<sequence length="196" mass="22966">MMCFFLSVYSITFRNNTSISNSQKLKVNIFQQFSTKSIFFYGYNSKTNHLRYLKFSPNVYISFIYVHVDTLQNIIQGFLEVVLIVIKKNQTSLVTAIFFISFIVQIFIKYIKISKIIRRTYLRISSPLKHKPPFIPTAGNFQIFTKSVENAKICKLTNHLRSESFFVYNDTYHCIQIESTLVRGPPHPLMYSRALD</sequence>
<keyword evidence="3" id="KW-1185">Reference proteome</keyword>
<evidence type="ECO:0000313" key="2">
    <source>
        <dbReference type="EMBL" id="KAE9535189.1"/>
    </source>
</evidence>
<keyword evidence="1" id="KW-0812">Transmembrane</keyword>
<proteinExistence type="predicted"/>
<name>A0A6G0TM94_APHGL</name>
<comment type="caution">
    <text evidence="2">The sequence shown here is derived from an EMBL/GenBank/DDBJ whole genome shotgun (WGS) entry which is preliminary data.</text>
</comment>
<organism evidence="2 3">
    <name type="scientific">Aphis glycines</name>
    <name type="common">Soybean aphid</name>
    <dbReference type="NCBI Taxonomy" id="307491"/>
    <lineage>
        <taxon>Eukaryota</taxon>
        <taxon>Metazoa</taxon>
        <taxon>Ecdysozoa</taxon>
        <taxon>Arthropoda</taxon>
        <taxon>Hexapoda</taxon>
        <taxon>Insecta</taxon>
        <taxon>Pterygota</taxon>
        <taxon>Neoptera</taxon>
        <taxon>Paraneoptera</taxon>
        <taxon>Hemiptera</taxon>
        <taxon>Sternorrhyncha</taxon>
        <taxon>Aphidomorpha</taxon>
        <taxon>Aphidoidea</taxon>
        <taxon>Aphididae</taxon>
        <taxon>Aphidini</taxon>
        <taxon>Aphis</taxon>
        <taxon>Aphis</taxon>
    </lineage>
</organism>
<evidence type="ECO:0000256" key="1">
    <source>
        <dbReference type="SAM" id="Phobius"/>
    </source>
</evidence>
<evidence type="ECO:0000313" key="3">
    <source>
        <dbReference type="Proteomes" id="UP000475862"/>
    </source>
</evidence>
<keyword evidence="1" id="KW-0472">Membrane</keyword>
<dbReference type="AlphaFoldDB" id="A0A6G0TM94"/>